<protein>
    <submittedName>
        <fullName evidence="1">Uncharacterized protein</fullName>
    </submittedName>
</protein>
<gene>
    <name evidence="1" type="ORF">SDC9_73311</name>
</gene>
<dbReference type="EMBL" id="VSSQ01004831">
    <property type="protein sequence ID" value="MPM26806.1"/>
    <property type="molecule type" value="Genomic_DNA"/>
</dbReference>
<sequence length="393" mass="42404">MGVTVKYARHQPQASAVPLRSATGYGEAHADGANDPVLHQNVAGIRKIPFGFHDRYVPQHKRPAHEPSRPSAFLDAFDKFSRGFTEEQIKLFLGEIGRVQPEAVDVLLVLHLIFKPGPVRGVHQPAGSDGLLEKLDAGLKICEWVFASVVPDGTGHSVGEVQIGMLLYQIHNQFTLGQQRVNAAGVKKGHIHILNLAQHFVKLRQISLDGQRFGREQELIGNQQGRFLLLHITEDVKPVVGGEVRRDKGREQLEAACAPLQVLGDESFGVVQTGILDDGVPVKPFGVLGDLTQAVLLSPGEILHIESRNLGGKTGVLSVVADEEGLVHTGVVHFRHQQIGVVLMPGIVAADGLLRICSGIPGPVKQMSFSINYHNSSPFLPPAAGRAGFLSAL</sequence>
<reference evidence="1" key="1">
    <citation type="submission" date="2019-08" db="EMBL/GenBank/DDBJ databases">
        <authorList>
            <person name="Kucharzyk K."/>
            <person name="Murdoch R.W."/>
            <person name="Higgins S."/>
            <person name="Loffler F."/>
        </authorList>
    </citation>
    <scope>NUCLEOTIDE SEQUENCE</scope>
</reference>
<dbReference type="AlphaFoldDB" id="A0A644YE80"/>
<name>A0A644YE80_9ZZZZ</name>
<proteinExistence type="predicted"/>
<organism evidence="1">
    <name type="scientific">bioreactor metagenome</name>
    <dbReference type="NCBI Taxonomy" id="1076179"/>
    <lineage>
        <taxon>unclassified sequences</taxon>
        <taxon>metagenomes</taxon>
        <taxon>ecological metagenomes</taxon>
    </lineage>
</organism>
<accession>A0A644YE80</accession>
<comment type="caution">
    <text evidence="1">The sequence shown here is derived from an EMBL/GenBank/DDBJ whole genome shotgun (WGS) entry which is preliminary data.</text>
</comment>
<evidence type="ECO:0000313" key="1">
    <source>
        <dbReference type="EMBL" id="MPM26806.1"/>
    </source>
</evidence>